<dbReference type="SUPFAM" id="SSF52833">
    <property type="entry name" value="Thioredoxin-like"/>
    <property type="match status" value="1"/>
</dbReference>
<dbReference type="InterPro" id="IPR036249">
    <property type="entry name" value="Thioredoxin-like_sf"/>
</dbReference>
<evidence type="ECO:0000313" key="2">
    <source>
        <dbReference type="Proteomes" id="UP000249081"/>
    </source>
</evidence>
<organism evidence="1 2">
    <name type="scientific">Shackletoniella antarctica</name>
    <dbReference type="NCBI Taxonomy" id="268115"/>
    <lineage>
        <taxon>Bacteria</taxon>
        <taxon>Bacillati</taxon>
        <taxon>Cyanobacteriota</taxon>
        <taxon>Cyanophyceae</taxon>
        <taxon>Oculatellales</taxon>
        <taxon>Oculatellaceae</taxon>
        <taxon>Shackletoniella</taxon>
    </lineage>
</organism>
<sequence>MAMSASSSGIPSRWLVQVCRHRSCDRGGSEAVLAAFRQHQSPSILVAESDCMGQCSAGPTVKVMPGNTWYCRVTSEDVPRIVEQHLGKGELVCDRLHPRFHPPA</sequence>
<dbReference type="Gene3D" id="3.40.30.10">
    <property type="entry name" value="Glutaredoxin"/>
    <property type="match status" value="1"/>
</dbReference>
<proteinExistence type="predicted"/>
<protein>
    <submittedName>
        <fullName evidence="1">2Fe-2S ferredoxin</fullName>
    </submittedName>
</protein>
<name>A0A2W4XIS2_9CYAN</name>
<evidence type="ECO:0000313" key="1">
    <source>
        <dbReference type="EMBL" id="PZO34485.1"/>
    </source>
</evidence>
<dbReference type="AlphaFoldDB" id="A0A2W4XIS2"/>
<dbReference type="CDD" id="cd02980">
    <property type="entry name" value="TRX_Fd_family"/>
    <property type="match status" value="1"/>
</dbReference>
<dbReference type="Proteomes" id="UP000249081">
    <property type="component" value="Unassembled WGS sequence"/>
</dbReference>
<dbReference type="Pfam" id="PF01257">
    <property type="entry name" value="2Fe-2S_thioredx"/>
    <property type="match status" value="1"/>
</dbReference>
<dbReference type="EMBL" id="QBMN01000205">
    <property type="protein sequence ID" value="PZO34485.1"/>
    <property type="molecule type" value="Genomic_DNA"/>
</dbReference>
<reference evidence="1 2" key="2">
    <citation type="submission" date="2018-06" db="EMBL/GenBank/DDBJ databases">
        <title>Metagenomic assembly of (sub)arctic Cyanobacteria and their associated microbiome from non-axenic cultures.</title>
        <authorList>
            <person name="Baurain D."/>
        </authorList>
    </citation>
    <scope>NUCLEOTIDE SEQUENCE [LARGE SCALE GENOMIC DNA]</scope>
    <source>
        <strain evidence="1">ULC041bin1</strain>
    </source>
</reference>
<comment type="caution">
    <text evidence="1">The sequence shown here is derived from an EMBL/GenBank/DDBJ whole genome shotgun (WGS) entry which is preliminary data.</text>
</comment>
<reference evidence="2" key="1">
    <citation type="submission" date="2018-04" db="EMBL/GenBank/DDBJ databases">
        <authorList>
            <person name="Cornet L."/>
        </authorList>
    </citation>
    <scope>NUCLEOTIDE SEQUENCE [LARGE SCALE GENOMIC DNA]</scope>
</reference>
<accession>A0A2W4XIS2</accession>
<gene>
    <name evidence="1" type="ORF">DCF17_20345</name>
</gene>